<dbReference type="SUPFAM" id="SSF56784">
    <property type="entry name" value="HAD-like"/>
    <property type="match status" value="1"/>
</dbReference>
<keyword evidence="4" id="KW-0479">Metal-binding</keyword>
<keyword evidence="4" id="KW-0460">Magnesium</keyword>
<dbReference type="Gene3D" id="3.40.50.1000">
    <property type="entry name" value="HAD superfamily/HAD-like"/>
    <property type="match status" value="1"/>
</dbReference>
<dbReference type="GO" id="GO:0004805">
    <property type="term" value="F:trehalose-phosphatase activity"/>
    <property type="evidence" value="ECO:0007669"/>
    <property type="project" value="UniProtKB-EC"/>
</dbReference>
<dbReference type="PANTHER" id="PTHR43768:SF3">
    <property type="entry name" value="TREHALOSE 6-PHOSPHATE PHOSPHATASE"/>
    <property type="match status" value="1"/>
</dbReference>
<dbReference type="NCBIfam" id="TIGR01484">
    <property type="entry name" value="HAD-SF-IIB"/>
    <property type="match status" value="1"/>
</dbReference>
<dbReference type="Gene3D" id="3.30.70.1020">
    <property type="entry name" value="Trehalose-6-phosphate phosphatase related protein, domain 2"/>
    <property type="match status" value="1"/>
</dbReference>
<comment type="function">
    <text evidence="4">Removes the phosphate from trehalose 6-phosphate to produce free trehalose.</text>
</comment>
<dbReference type="GO" id="GO:0046872">
    <property type="term" value="F:metal ion binding"/>
    <property type="evidence" value="ECO:0007669"/>
    <property type="project" value="UniProtKB-KW"/>
</dbReference>
<dbReference type="EMBL" id="BSDO01000001">
    <property type="protein sequence ID" value="GLI20628.1"/>
    <property type="molecule type" value="Genomic_DNA"/>
</dbReference>
<gene>
    <name evidence="5" type="primary">otsB</name>
    <name evidence="5" type="ORF">XFLAVUS301_03020</name>
</gene>
<comment type="caution">
    <text evidence="5">The sequence shown here is derived from an EMBL/GenBank/DDBJ whole genome shotgun (WGS) entry which is preliminary data.</text>
</comment>
<comment type="pathway">
    <text evidence="1 4">Glycan biosynthesis; trehalose biosynthesis.</text>
</comment>
<evidence type="ECO:0000256" key="3">
    <source>
        <dbReference type="ARBA" id="ARBA00022801"/>
    </source>
</evidence>
<name>A0A9W6FK74_XANFL</name>
<evidence type="ECO:0000313" key="6">
    <source>
        <dbReference type="Proteomes" id="UP001144397"/>
    </source>
</evidence>
<evidence type="ECO:0000256" key="1">
    <source>
        <dbReference type="ARBA" id="ARBA00005199"/>
    </source>
</evidence>
<protein>
    <recommendedName>
        <fullName evidence="4">Trehalose 6-phosphate phosphatase</fullName>
        <ecNumber evidence="4">3.1.3.12</ecNumber>
    </recommendedName>
</protein>
<accession>A0A9W6FK74</accession>
<dbReference type="AlphaFoldDB" id="A0A9W6FK74"/>
<dbReference type="InterPro" id="IPR036412">
    <property type="entry name" value="HAD-like_sf"/>
</dbReference>
<comment type="similarity">
    <text evidence="2 4">Belongs to the trehalose phosphatase family.</text>
</comment>
<evidence type="ECO:0000313" key="5">
    <source>
        <dbReference type="EMBL" id="GLI20628.1"/>
    </source>
</evidence>
<evidence type="ECO:0000256" key="2">
    <source>
        <dbReference type="ARBA" id="ARBA00008770"/>
    </source>
</evidence>
<dbReference type="Pfam" id="PF02358">
    <property type="entry name" value="Trehalose_PPase"/>
    <property type="match status" value="1"/>
</dbReference>
<organism evidence="5 6">
    <name type="scientific">Xanthobacter flavus</name>
    <dbReference type="NCBI Taxonomy" id="281"/>
    <lineage>
        <taxon>Bacteria</taxon>
        <taxon>Pseudomonadati</taxon>
        <taxon>Pseudomonadota</taxon>
        <taxon>Alphaproteobacteria</taxon>
        <taxon>Hyphomicrobiales</taxon>
        <taxon>Xanthobacteraceae</taxon>
        <taxon>Xanthobacter</taxon>
    </lineage>
</organism>
<reference evidence="5" key="1">
    <citation type="submission" date="2022-12" db="EMBL/GenBank/DDBJ databases">
        <title>Reference genome sequencing for broad-spectrum identification of bacterial and archaeal isolates by mass spectrometry.</title>
        <authorList>
            <person name="Sekiguchi Y."/>
            <person name="Tourlousse D.M."/>
        </authorList>
    </citation>
    <scope>NUCLEOTIDE SEQUENCE</scope>
    <source>
        <strain evidence="5">301</strain>
    </source>
</reference>
<comment type="catalytic activity">
    <reaction evidence="4">
        <text>alpha,alpha-trehalose 6-phosphate + H2O = alpha,alpha-trehalose + phosphate</text>
        <dbReference type="Rhea" id="RHEA:23420"/>
        <dbReference type="ChEBI" id="CHEBI:15377"/>
        <dbReference type="ChEBI" id="CHEBI:16551"/>
        <dbReference type="ChEBI" id="CHEBI:43474"/>
        <dbReference type="ChEBI" id="CHEBI:58429"/>
        <dbReference type="EC" id="3.1.3.12"/>
    </reaction>
</comment>
<dbReference type="InterPro" id="IPR006379">
    <property type="entry name" value="HAD-SF_hydro_IIB"/>
</dbReference>
<dbReference type="PANTHER" id="PTHR43768">
    <property type="entry name" value="TREHALOSE 6-PHOSPHATE PHOSPHATASE"/>
    <property type="match status" value="1"/>
</dbReference>
<dbReference type="CDD" id="cd01627">
    <property type="entry name" value="HAD_TPP"/>
    <property type="match status" value="1"/>
</dbReference>
<keyword evidence="3 4" id="KW-0378">Hydrolase</keyword>
<comment type="cofactor">
    <cofactor evidence="4">
        <name>Mg(2+)</name>
        <dbReference type="ChEBI" id="CHEBI:18420"/>
    </cofactor>
</comment>
<dbReference type="Proteomes" id="UP001144397">
    <property type="component" value="Unassembled WGS sequence"/>
</dbReference>
<dbReference type="InterPro" id="IPR044651">
    <property type="entry name" value="OTSB-like"/>
</dbReference>
<evidence type="ECO:0000256" key="4">
    <source>
        <dbReference type="RuleBase" id="RU361117"/>
    </source>
</evidence>
<dbReference type="GO" id="GO:0005992">
    <property type="term" value="P:trehalose biosynthetic process"/>
    <property type="evidence" value="ECO:0007669"/>
    <property type="project" value="InterPro"/>
</dbReference>
<dbReference type="InterPro" id="IPR023214">
    <property type="entry name" value="HAD_sf"/>
</dbReference>
<dbReference type="EC" id="3.1.3.12" evidence="4"/>
<proteinExistence type="inferred from homology"/>
<dbReference type="InterPro" id="IPR003337">
    <property type="entry name" value="Trehalose_PPase"/>
</dbReference>
<dbReference type="NCBIfam" id="TIGR00685">
    <property type="entry name" value="T6PP"/>
    <property type="match status" value="1"/>
</dbReference>
<sequence>MDSDIPGAFMALDPGTHAFFLDVDGTLIDIAERPEAVVVPPGLSDTLMALAERADGALALVSGRSLASLDALFGADRFAAAGVHGADIRLAAGGPSHPAPALDEDLRVALRAASAAFEGVFAEDKVHAVAIHYRASPEVAPALSRVLTEVVGQRRGIEIMPGHCVFEVRQAGIDKGAAVDRFMASPPFAGRRPVFIGDDVTDEAGFRAVNQAGGIAVAVGAPRDGAHTILPDPRAVRALITHLAAEPRQRRR</sequence>